<dbReference type="GO" id="GO:0006890">
    <property type="term" value="P:retrograde vesicle-mediated transport, Golgi to endoplasmic reticulum"/>
    <property type="evidence" value="ECO:0007669"/>
    <property type="project" value="TreeGrafter"/>
</dbReference>
<comment type="subcellular location">
    <subcellularLocation>
        <location evidence="2">Endosome membrane</location>
        <topology evidence="2">Multi-pass membrane protein</topology>
    </subcellularLocation>
    <subcellularLocation>
        <location evidence="19">Membrane</location>
        <topology evidence="19">Multi-pass membrane protein</topology>
    </subcellularLocation>
</comment>
<dbReference type="InterPro" id="IPR001757">
    <property type="entry name" value="P_typ_ATPase"/>
</dbReference>
<keyword evidence="13 19" id="KW-0472">Membrane</keyword>
<dbReference type="PROSITE" id="PS00154">
    <property type="entry name" value="ATPASE_E1_E2"/>
    <property type="match status" value="1"/>
</dbReference>
<evidence type="ECO:0000256" key="17">
    <source>
        <dbReference type="PIRSR" id="PIRSR606539-2"/>
    </source>
</evidence>
<feature type="binding site" evidence="18">
    <location>
        <position position="791"/>
    </location>
    <ligand>
        <name>Mg(2+)</name>
        <dbReference type="ChEBI" id="CHEBI:18420"/>
    </ligand>
</feature>
<keyword evidence="5 19" id="KW-0812">Transmembrane</keyword>
<keyword evidence="6 18" id="KW-0479">Metal-binding</keyword>
<feature type="binding site" evidence="17">
    <location>
        <position position="765"/>
    </location>
    <ligand>
        <name>ATP</name>
        <dbReference type="ChEBI" id="CHEBI:30616"/>
    </ligand>
</feature>
<comment type="catalytic activity">
    <reaction evidence="14 19">
        <text>ATP + H2O + phospholipidSide 1 = ADP + phosphate + phospholipidSide 2.</text>
        <dbReference type="EC" id="7.6.2.1"/>
    </reaction>
</comment>
<feature type="binding site" evidence="18">
    <location>
        <position position="411"/>
    </location>
    <ligand>
        <name>Mg(2+)</name>
        <dbReference type="ChEBI" id="CHEBI:18420"/>
    </ligand>
</feature>
<feature type="transmembrane region" description="Helical" evidence="19">
    <location>
        <begin position="120"/>
        <end position="138"/>
    </location>
</feature>
<dbReference type="InterPro" id="IPR023214">
    <property type="entry name" value="HAD_sf"/>
</dbReference>
<evidence type="ECO:0000256" key="9">
    <source>
        <dbReference type="ARBA" id="ARBA00022842"/>
    </source>
</evidence>
<dbReference type="FunFam" id="3.40.50.1000:FF:000009">
    <property type="entry name" value="Phospholipid-transporting ATPase"/>
    <property type="match status" value="1"/>
</dbReference>
<dbReference type="GO" id="GO:0005802">
    <property type="term" value="C:trans-Golgi network"/>
    <property type="evidence" value="ECO:0007669"/>
    <property type="project" value="TreeGrafter"/>
</dbReference>
<keyword evidence="12" id="KW-0445">Lipid transport</keyword>
<evidence type="ECO:0000256" key="7">
    <source>
        <dbReference type="ARBA" id="ARBA00022741"/>
    </source>
</evidence>
<keyword evidence="11 19" id="KW-1133">Transmembrane helix</keyword>
<feature type="binding site" evidence="17">
    <location>
        <position position="413"/>
    </location>
    <ligand>
        <name>ATP</name>
        <dbReference type="ChEBI" id="CHEBI:30616"/>
    </ligand>
</feature>
<feature type="binding site" evidence="17">
    <location>
        <position position="794"/>
    </location>
    <ligand>
        <name>ATP</name>
        <dbReference type="ChEBI" id="CHEBI:30616"/>
    </ligand>
</feature>
<dbReference type="SFLD" id="SFLDG00002">
    <property type="entry name" value="C1.7:_P-type_atpase_like"/>
    <property type="match status" value="1"/>
</dbReference>
<evidence type="ECO:0000256" key="2">
    <source>
        <dbReference type="ARBA" id="ARBA00004337"/>
    </source>
</evidence>
<feature type="active site" description="4-aspartylphosphate intermediate" evidence="16">
    <location>
        <position position="411"/>
    </location>
</feature>
<dbReference type="InterPro" id="IPR036412">
    <property type="entry name" value="HAD-like_sf"/>
</dbReference>
<dbReference type="SUPFAM" id="SSF56784">
    <property type="entry name" value="HAD-like"/>
    <property type="match status" value="1"/>
</dbReference>
<dbReference type="SUPFAM" id="SSF81660">
    <property type="entry name" value="Metal cation-transporting ATPase, ATP-binding domain N"/>
    <property type="match status" value="1"/>
</dbReference>
<feature type="binding site" evidence="17">
    <location>
        <position position="771"/>
    </location>
    <ligand>
        <name>ATP</name>
        <dbReference type="ChEBI" id="CHEBI:30616"/>
    </ligand>
</feature>
<dbReference type="InterPro" id="IPR032630">
    <property type="entry name" value="P_typ_ATPase_c"/>
</dbReference>
<evidence type="ECO:0000259" key="22">
    <source>
        <dbReference type="Pfam" id="PF16212"/>
    </source>
</evidence>
<feature type="binding site" evidence="17">
    <location>
        <position position="549"/>
    </location>
    <ligand>
        <name>ATP</name>
        <dbReference type="ChEBI" id="CHEBI:30616"/>
    </ligand>
</feature>
<accession>A0AAD5Y5B8</accession>
<dbReference type="GO" id="GO:0000287">
    <property type="term" value="F:magnesium ion binding"/>
    <property type="evidence" value="ECO:0007669"/>
    <property type="project" value="UniProtKB-UniRule"/>
</dbReference>
<feature type="binding site" evidence="17">
    <location>
        <position position="795"/>
    </location>
    <ligand>
        <name>ATP</name>
        <dbReference type="ChEBI" id="CHEBI:30616"/>
    </ligand>
</feature>
<name>A0AAD5Y5B8_9FUNG</name>
<dbReference type="InterPro" id="IPR006539">
    <property type="entry name" value="P-type_ATPase_IV"/>
</dbReference>
<feature type="binding site" evidence="17">
    <location>
        <position position="411"/>
    </location>
    <ligand>
        <name>ATP</name>
        <dbReference type="ChEBI" id="CHEBI:30616"/>
    </ligand>
</feature>
<protein>
    <recommendedName>
        <fullName evidence="19">Phospholipid-transporting ATPase</fullName>
        <ecNumber evidence="19">7.6.2.1</ecNumber>
    </recommendedName>
</protein>
<dbReference type="GO" id="GO:0045332">
    <property type="term" value="P:phospholipid translocation"/>
    <property type="evidence" value="ECO:0007669"/>
    <property type="project" value="TreeGrafter"/>
</dbReference>
<dbReference type="NCBIfam" id="TIGR01494">
    <property type="entry name" value="ATPase_P-type"/>
    <property type="match status" value="3"/>
</dbReference>
<dbReference type="GO" id="GO:0005524">
    <property type="term" value="F:ATP binding"/>
    <property type="evidence" value="ECO:0007669"/>
    <property type="project" value="UniProtKB-UniRule"/>
</dbReference>
<keyword evidence="8 17" id="KW-0067">ATP-binding</keyword>
<dbReference type="PRINTS" id="PR00119">
    <property type="entry name" value="CATATPASE"/>
</dbReference>
<feature type="binding site" evidence="17">
    <location>
        <position position="412"/>
    </location>
    <ligand>
        <name>ATP</name>
        <dbReference type="ChEBI" id="CHEBI:30616"/>
    </ligand>
</feature>
<dbReference type="SUPFAM" id="SSF81653">
    <property type="entry name" value="Calcium ATPase, transduction domain A"/>
    <property type="match status" value="1"/>
</dbReference>
<keyword evidence="4" id="KW-0813">Transport</keyword>
<evidence type="ECO:0000313" key="24">
    <source>
        <dbReference type="Proteomes" id="UP001210925"/>
    </source>
</evidence>
<dbReference type="InterPro" id="IPR023298">
    <property type="entry name" value="ATPase_P-typ_TM_dom_sf"/>
</dbReference>
<dbReference type="Gene3D" id="2.70.150.10">
    <property type="entry name" value="Calcium-transporting ATPase, cytoplasmic transduction domain A"/>
    <property type="match status" value="1"/>
</dbReference>
<evidence type="ECO:0000256" key="12">
    <source>
        <dbReference type="ARBA" id="ARBA00023055"/>
    </source>
</evidence>
<dbReference type="InterPro" id="IPR008250">
    <property type="entry name" value="ATPase_P-typ_transduc_dom_A_sf"/>
</dbReference>
<feature type="transmembrane region" description="Helical" evidence="19">
    <location>
        <begin position="97"/>
        <end position="114"/>
    </location>
</feature>
<evidence type="ECO:0000256" key="1">
    <source>
        <dbReference type="ARBA" id="ARBA00001946"/>
    </source>
</evidence>
<evidence type="ECO:0000256" key="16">
    <source>
        <dbReference type="PIRSR" id="PIRSR606539-1"/>
    </source>
</evidence>
<evidence type="ECO:0000256" key="19">
    <source>
        <dbReference type="RuleBase" id="RU362033"/>
    </source>
</evidence>
<comment type="cofactor">
    <cofactor evidence="1 18">
        <name>Mg(2+)</name>
        <dbReference type="ChEBI" id="CHEBI:18420"/>
    </cofactor>
</comment>
<organism evidence="23 24">
    <name type="scientific">Boothiomyces macroporosus</name>
    <dbReference type="NCBI Taxonomy" id="261099"/>
    <lineage>
        <taxon>Eukaryota</taxon>
        <taxon>Fungi</taxon>
        <taxon>Fungi incertae sedis</taxon>
        <taxon>Chytridiomycota</taxon>
        <taxon>Chytridiomycota incertae sedis</taxon>
        <taxon>Chytridiomycetes</taxon>
        <taxon>Rhizophydiales</taxon>
        <taxon>Terramycetaceae</taxon>
        <taxon>Boothiomyces</taxon>
    </lineage>
</organism>
<comment type="similarity">
    <text evidence="3 19">Belongs to the cation transport ATPase (P-type) (TC 3.A.3) family. Type IV subfamily.</text>
</comment>
<feature type="binding site" evidence="18">
    <location>
        <position position="795"/>
    </location>
    <ligand>
        <name>Mg(2+)</name>
        <dbReference type="ChEBI" id="CHEBI:18420"/>
    </ligand>
</feature>
<feature type="transmembrane region" description="Helical" evidence="19">
    <location>
        <begin position="347"/>
        <end position="367"/>
    </location>
</feature>
<dbReference type="AlphaFoldDB" id="A0AAD5Y5B8"/>
<dbReference type="Pfam" id="PF00122">
    <property type="entry name" value="E1-E2_ATPase"/>
    <property type="match status" value="1"/>
</dbReference>
<proteinExistence type="inferred from homology"/>
<evidence type="ECO:0000259" key="20">
    <source>
        <dbReference type="Pfam" id="PF00122"/>
    </source>
</evidence>
<dbReference type="GO" id="GO:0016887">
    <property type="term" value="F:ATP hydrolysis activity"/>
    <property type="evidence" value="ECO:0007669"/>
    <property type="project" value="InterPro"/>
</dbReference>
<dbReference type="SFLD" id="SFLDS00003">
    <property type="entry name" value="Haloacid_Dehalogenase"/>
    <property type="match status" value="1"/>
</dbReference>
<feature type="binding site" evidence="17">
    <location>
        <position position="602"/>
    </location>
    <ligand>
        <name>ATP</name>
        <dbReference type="ChEBI" id="CHEBI:30616"/>
    </ligand>
</feature>
<evidence type="ECO:0000256" key="18">
    <source>
        <dbReference type="PIRSR" id="PIRSR606539-3"/>
    </source>
</evidence>
<evidence type="ECO:0000256" key="15">
    <source>
        <dbReference type="ARBA" id="ARBA00049128"/>
    </source>
</evidence>
<evidence type="ECO:0000256" key="11">
    <source>
        <dbReference type="ARBA" id="ARBA00022989"/>
    </source>
</evidence>
<feature type="binding site" evidence="17">
    <location>
        <position position="685"/>
    </location>
    <ligand>
        <name>ATP</name>
        <dbReference type="ChEBI" id="CHEBI:30616"/>
    </ligand>
</feature>
<evidence type="ECO:0000256" key="10">
    <source>
        <dbReference type="ARBA" id="ARBA00022967"/>
    </source>
</evidence>
<feature type="domain" description="P-type ATPase C-terminal" evidence="22">
    <location>
        <begin position="818"/>
        <end position="854"/>
    </location>
</feature>
<dbReference type="SUPFAM" id="SSF81665">
    <property type="entry name" value="Calcium ATPase, transmembrane domain M"/>
    <property type="match status" value="1"/>
</dbReference>
<dbReference type="EMBL" id="JADGKB010000012">
    <property type="protein sequence ID" value="KAJ3260318.1"/>
    <property type="molecule type" value="Genomic_DNA"/>
</dbReference>
<dbReference type="GO" id="GO:0140326">
    <property type="term" value="F:ATPase-coupled intramembrane lipid transporter activity"/>
    <property type="evidence" value="ECO:0007669"/>
    <property type="project" value="UniProtKB-EC"/>
</dbReference>
<keyword evidence="24" id="KW-1185">Reference proteome</keyword>
<dbReference type="FunFam" id="3.40.1110.10:FF:000067">
    <property type="entry name" value="Phospholipid-transporting ATPase"/>
    <property type="match status" value="1"/>
</dbReference>
<evidence type="ECO:0000256" key="13">
    <source>
        <dbReference type="ARBA" id="ARBA00023136"/>
    </source>
</evidence>
<keyword evidence="7 17" id="KW-0547">Nucleotide-binding</keyword>
<keyword evidence="9 18" id="KW-0460">Magnesium</keyword>
<dbReference type="GO" id="GO:0006897">
    <property type="term" value="P:endocytosis"/>
    <property type="evidence" value="ECO:0007669"/>
    <property type="project" value="TreeGrafter"/>
</dbReference>
<dbReference type="InterPro" id="IPR018303">
    <property type="entry name" value="ATPase_P-typ_P_site"/>
</dbReference>
<evidence type="ECO:0000256" key="3">
    <source>
        <dbReference type="ARBA" id="ARBA00008109"/>
    </source>
</evidence>
<dbReference type="EC" id="7.6.2.1" evidence="19"/>
<evidence type="ECO:0000256" key="6">
    <source>
        <dbReference type="ARBA" id="ARBA00022723"/>
    </source>
</evidence>
<feature type="binding site" evidence="18">
    <location>
        <position position="413"/>
    </location>
    <ligand>
        <name>Mg(2+)</name>
        <dbReference type="ChEBI" id="CHEBI:18420"/>
    </ligand>
</feature>
<dbReference type="Gene3D" id="3.40.50.1000">
    <property type="entry name" value="HAD superfamily/HAD-like"/>
    <property type="match status" value="1"/>
</dbReference>
<evidence type="ECO:0000313" key="23">
    <source>
        <dbReference type="EMBL" id="KAJ3260318.1"/>
    </source>
</evidence>
<keyword evidence="10 19" id="KW-1278">Translocase</keyword>
<evidence type="ECO:0000256" key="14">
    <source>
        <dbReference type="ARBA" id="ARBA00034036"/>
    </source>
</evidence>
<dbReference type="InterPro" id="IPR044492">
    <property type="entry name" value="P_typ_ATPase_HD_dom"/>
</dbReference>
<dbReference type="PANTHER" id="PTHR24092">
    <property type="entry name" value="PROBABLE PHOSPHOLIPID-TRANSPORTING ATPASE"/>
    <property type="match status" value="1"/>
</dbReference>
<feature type="binding site" evidence="17">
    <location>
        <position position="508"/>
    </location>
    <ligand>
        <name>ATP</name>
        <dbReference type="ChEBI" id="CHEBI:30616"/>
    </ligand>
</feature>
<evidence type="ECO:0000259" key="21">
    <source>
        <dbReference type="Pfam" id="PF16209"/>
    </source>
</evidence>
<comment type="catalytic activity">
    <reaction evidence="15">
        <text>a 1,2-diacyl-sn-glycero-3-phosphoethanolamine(out) + ATP + H2O = a 1,2-diacyl-sn-glycero-3-phosphoethanolamine(in) + ADP + phosphate + H(+)</text>
        <dbReference type="Rhea" id="RHEA:66132"/>
        <dbReference type="ChEBI" id="CHEBI:15377"/>
        <dbReference type="ChEBI" id="CHEBI:15378"/>
        <dbReference type="ChEBI" id="CHEBI:30616"/>
        <dbReference type="ChEBI" id="CHEBI:43474"/>
        <dbReference type="ChEBI" id="CHEBI:64612"/>
        <dbReference type="ChEBI" id="CHEBI:456216"/>
    </reaction>
    <physiologicalReaction direction="left-to-right" evidence="15">
        <dbReference type="Rhea" id="RHEA:66133"/>
    </physiologicalReaction>
</comment>
<dbReference type="InterPro" id="IPR059000">
    <property type="entry name" value="ATPase_P-type_domA"/>
</dbReference>
<gene>
    <name evidence="23" type="primary">NEO1</name>
    <name evidence="23" type="ORF">HK103_000953</name>
</gene>
<dbReference type="InterPro" id="IPR032631">
    <property type="entry name" value="P-type_ATPase_N"/>
</dbReference>
<dbReference type="SFLD" id="SFLDF00027">
    <property type="entry name" value="p-type_atpase"/>
    <property type="match status" value="1"/>
</dbReference>
<feature type="binding site" evidence="17">
    <location>
        <position position="684"/>
    </location>
    <ligand>
        <name>ATP</name>
        <dbReference type="ChEBI" id="CHEBI:30616"/>
    </ligand>
</feature>
<comment type="caution">
    <text evidence="23">The sequence shown here is derived from an EMBL/GenBank/DDBJ whole genome shotgun (WGS) entry which is preliminary data.</text>
</comment>
<feature type="binding site" evidence="17">
    <location>
        <position position="573"/>
    </location>
    <ligand>
        <name>ATP</name>
        <dbReference type="ChEBI" id="CHEBI:30616"/>
    </ligand>
</feature>
<reference evidence="23" key="1">
    <citation type="submission" date="2020-05" db="EMBL/GenBank/DDBJ databases">
        <title>Phylogenomic resolution of chytrid fungi.</title>
        <authorList>
            <person name="Stajich J.E."/>
            <person name="Amses K."/>
            <person name="Simmons R."/>
            <person name="Seto K."/>
            <person name="Myers J."/>
            <person name="Bonds A."/>
            <person name="Quandt C.A."/>
            <person name="Barry K."/>
            <person name="Liu P."/>
            <person name="Grigoriev I."/>
            <person name="Longcore J.E."/>
            <person name="James T.Y."/>
        </authorList>
    </citation>
    <scope>NUCLEOTIDE SEQUENCE</scope>
    <source>
        <strain evidence="23">PLAUS21</strain>
    </source>
</reference>
<dbReference type="Pfam" id="PF16209">
    <property type="entry name" value="PhoLip_ATPase_N"/>
    <property type="match status" value="1"/>
</dbReference>
<dbReference type="GO" id="GO:0010008">
    <property type="term" value="C:endosome membrane"/>
    <property type="evidence" value="ECO:0007669"/>
    <property type="project" value="UniProtKB-SubCell"/>
</dbReference>
<evidence type="ECO:0000256" key="8">
    <source>
        <dbReference type="ARBA" id="ARBA00022840"/>
    </source>
</evidence>
<feature type="domain" description="P-type ATPase A" evidence="20">
    <location>
        <begin position="157"/>
        <end position="303"/>
    </location>
</feature>
<dbReference type="InterPro" id="IPR023299">
    <property type="entry name" value="ATPase_P-typ_cyto_dom_N"/>
</dbReference>
<dbReference type="Pfam" id="PF16212">
    <property type="entry name" value="PhoLip_ATPase_C"/>
    <property type="match status" value="1"/>
</dbReference>
<dbReference type="Pfam" id="PF13246">
    <property type="entry name" value="Cation_ATPase"/>
    <property type="match status" value="1"/>
</dbReference>
<feature type="binding site" evidence="17">
    <location>
        <position position="683"/>
    </location>
    <ligand>
        <name>ATP</name>
        <dbReference type="ChEBI" id="CHEBI:30616"/>
    </ligand>
</feature>
<dbReference type="PANTHER" id="PTHR24092:SF5">
    <property type="entry name" value="PHOSPHOLIPID-TRANSPORTING ATPASE"/>
    <property type="match status" value="1"/>
</dbReference>
<evidence type="ECO:0000256" key="4">
    <source>
        <dbReference type="ARBA" id="ARBA00022448"/>
    </source>
</evidence>
<evidence type="ECO:0000256" key="5">
    <source>
        <dbReference type="ARBA" id="ARBA00022692"/>
    </source>
</evidence>
<comment type="caution">
    <text evidence="19">Lacks conserved residue(s) required for the propagation of feature annotation.</text>
</comment>
<feature type="domain" description="P-type ATPase N-terminal" evidence="21">
    <location>
        <begin position="75"/>
        <end position="122"/>
    </location>
</feature>
<dbReference type="Proteomes" id="UP001210925">
    <property type="component" value="Unassembled WGS sequence"/>
</dbReference>
<dbReference type="GO" id="GO:0005886">
    <property type="term" value="C:plasma membrane"/>
    <property type="evidence" value="ECO:0007669"/>
    <property type="project" value="TreeGrafter"/>
</dbReference>
<dbReference type="Gene3D" id="3.40.1110.10">
    <property type="entry name" value="Calcium-transporting ATPase, cytoplasmic domain N"/>
    <property type="match status" value="1"/>
</dbReference>
<dbReference type="NCBIfam" id="TIGR01652">
    <property type="entry name" value="ATPase-Plipid"/>
    <property type="match status" value="1"/>
</dbReference>
<sequence>MFGVQSAKYQRLNVSSSSLNSESIPLENLEAASPSAQHYEIPEIEPVKKSWKFWEKQPPRARIITLGEQTFGLEPNIVQNQKYSVITFIPSVLYEQFKYFLNLYFLLVALSQLIKELQIGYIITYFGPLIFVLEVTMLKEAYDDYIRYCRDQEANSQKYERLTESGTKKVRSSQLKVGDLIIIEKNCKVPADCVLLRTSEESGTCFIRTDQLDGETDWKVRIAVATSQKKPSNHSLLDESATIYAEKPNKDIHSFIGTIRWNYSSGDHIDPLNVENTLWMNTVVVSDAVLGLIVYTGKDTKAGLNTNFVSTKMGLVDLEINQLSKILASVTLALSITMVALDGFRGLWYIYVFRFLILFSSIIPISLRVNLDMGKTFYSYQIMRDKNIPDTIVRTSTIPEELGRIDYLLSDKTGTLTKNGKNIFIVEMELQKLHIGTEIFDSNCTQDVFSHIYNALSPTTGRNVFYQKDPIVSQRVKDIVAALALCHTVTPITDEKGDTSYQAASPDEIAIVRWTSLVGLKLVFRDLDYIRLDFNGITLEYKILESFPFTSELKRMGIILQDTKSKVITFYQKGADSIMSAIVSHTDWLEDACSNMANEGLRTLVFGRKVLSPEHYEEFQEQFKIAKTALKKRAESIQSVISTYLERDLELLGLTGVEDKLQDNVKLTLQLLRQAGIKIWMLTGDKIETARCIAISSKLVERYQPIHQITKVKNVQQAFEELDNVRLLVDPCLIIDGKSLQFYLDHLPQEFISLALSIPVVVCSRCNPTQKSDIVKLIKNSTDKRTCAIGDGGNDVSMIQSAHVGIGLVGKEGMQASLAADFSITTFSHLNRLLLWHGRNSYKRSAKLAHFVIHRG</sequence>